<name>A0A1U8JPT4_GOSHI</name>
<dbReference type="Pfam" id="PF22936">
    <property type="entry name" value="Pol_BBD"/>
    <property type="match status" value="1"/>
</dbReference>
<feature type="domain" description="Retrovirus-related Pol polyprotein from transposon TNT 1-94-like beta-barrel" evidence="2">
    <location>
        <begin position="127"/>
        <end position="179"/>
    </location>
</feature>
<accession>A0A1U8JPT4</accession>
<sequence>MKDSKTIKQYADRIMATVNNIRLLGEEFSGQRIVEKVITTFLEKYEAKISFLEDSRDLSTIPLTELINALYAQEQRREKRIEDHYKGAFQARSRESSGSNLNSKGKKPWTEKKKKEPTKKKFPSCVHFRIGNGELLEAKGKGKAMISTKLGNKTISEVLYVPGIDQNLLSVGQLLEKGYSLVFESKICMIKNAAGEVLTTIAMQDRTFIVDVNQLQARAYASQTDEANLWHRRL</sequence>
<reference evidence="4" key="2">
    <citation type="submission" date="2025-08" db="UniProtKB">
        <authorList>
            <consortium name="RefSeq"/>
        </authorList>
    </citation>
    <scope>IDENTIFICATION</scope>
</reference>
<protein>
    <recommendedName>
        <fullName evidence="2">Retrovirus-related Pol polyprotein from transposon TNT 1-94-like beta-barrel domain-containing protein</fullName>
    </recommendedName>
</protein>
<dbReference type="InterPro" id="IPR054722">
    <property type="entry name" value="PolX-like_BBD"/>
</dbReference>
<proteinExistence type="predicted"/>
<dbReference type="GeneID" id="107907954"/>
<dbReference type="OrthoDB" id="1001766at2759"/>
<evidence type="ECO:0000313" key="3">
    <source>
        <dbReference type="Proteomes" id="UP000818029"/>
    </source>
</evidence>
<dbReference type="PANTHER" id="PTHR35317">
    <property type="entry name" value="OS04G0629600 PROTEIN"/>
    <property type="match status" value="1"/>
</dbReference>
<reference evidence="3" key="1">
    <citation type="journal article" date="2020" name="Nat. Genet.">
        <title>Genomic diversifications of five Gossypium allopolyploid species and their impact on cotton improvement.</title>
        <authorList>
            <person name="Chen Z.J."/>
            <person name="Sreedasyam A."/>
            <person name="Ando A."/>
            <person name="Song Q."/>
            <person name="De Santiago L.M."/>
            <person name="Hulse-Kemp A.M."/>
            <person name="Ding M."/>
            <person name="Ye W."/>
            <person name="Kirkbride R.C."/>
            <person name="Jenkins J."/>
            <person name="Plott C."/>
            <person name="Lovell J."/>
            <person name="Lin Y.M."/>
            <person name="Vaughn R."/>
            <person name="Liu B."/>
            <person name="Simpson S."/>
            <person name="Scheffler B.E."/>
            <person name="Wen L."/>
            <person name="Saski C.A."/>
            <person name="Grover C.E."/>
            <person name="Hu G."/>
            <person name="Conover J.L."/>
            <person name="Carlson J.W."/>
            <person name="Shu S."/>
            <person name="Boston L.B."/>
            <person name="Williams M."/>
            <person name="Peterson D.G."/>
            <person name="McGee K."/>
            <person name="Jones D.C."/>
            <person name="Wendel J.F."/>
            <person name="Stelly D.M."/>
            <person name="Grimwood J."/>
            <person name="Schmutz J."/>
        </authorList>
    </citation>
    <scope>NUCLEOTIDE SEQUENCE [LARGE SCALE GENOMIC DNA]</scope>
    <source>
        <strain evidence="3">cv. TM-1</strain>
    </source>
</reference>
<evidence type="ECO:0000256" key="1">
    <source>
        <dbReference type="SAM" id="MobiDB-lite"/>
    </source>
</evidence>
<dbReference type="KEGG" id="ghi:107907954"/>
<evidence type="ECO:0000313" key="4">
    <source>
        <dbReference type="RefSeq" id="XP_016690738.1"/>
    </source>
</evidence>
<keyword evidence="3" id="KW-1185">Reference proteome</keyword>
<evidence type="ECO:0000259" key="2">
    <source>
        <dbReference type="Pfam" id="PF22936"/>
    </source>
</evidence>
<dbReference type="AlphaFoldDB" id="A0A1U8JPT4"/>
<organism evidence="3 4">
    <name type="scientific">Gossypium hirsutum</name>
    <name type="common">Upland cotton</name>
    <name type="synonym">Gossypium mexicanum</name>
    <dbReference type="NCBI Taxonomy" id="3635"/>
    <lineage>
        <taxon>Eukaryota</taxon>
        <taxon>Viridiplantae</taxon>
        <taxon>Streptophyta</taxon>
        <taxon>Embryophyta</taxon>
        <taxon>Tracheophyta</taxon>
        <taxon>Spermatophyta</taxon>
        <taxon>Magnoliopsida</taxon>
        <taxon>eudicotyledons</taxon>
        <taxon>Gunneridae</taxon>
        <taxon>Pentapetalae</taxon>
        <taxon>rosids</taxon>
        <taxon>malvids</taxon>
        <taxon>Malvales</taxon>
        <taxon>Malvaceae</taxon>
        <taxon>Malvoideae</taxon>
        <taxon>Gossypium</taxon>
    </lineage>
</organism>
<dbReference type="PaxDb" id="3635-A0A1U8JPT4"/>
<dbReference type="Pfam" id="PF14223">
    <property type="entry name" value="Retrotran_gag_2"/>
    <property type="match status" value="1"/>
</dbReference>
<dbReference type="Proteomes" id="UP000818029">
    <property type="component" value="Chromosome D02"/>
</dbReference>
<feature type="region of interest" description="Disordered" evidence="1">
    <location>
        <begin position="89"/>
        <end position="120"/>
    </location>
</feature>
<dbReference type="RefSeq" id="XP_016690738.1">
    <property type="nucleotide sequence ID" value="XM_016835249.1"/>
</dbReference>
<dbReference type="PANTHER" id="PTHR35317:SF31">
    <property type="entry name" value="DUF4219 DOMAIN-CONTAINING PROTEIN"/>
    <property type="match status" value="1"/>
</dbReference>
<gene>
    <name evidence="4" type="primary">LOC107907954</name>
</gene>